<dbReference type="GO" id="GO:0004197">
    <property type="term" value="F:cysteine-type endopeptidase activity"/>
    <property type="evidence" value="ECO:0007669"/>
    <property type="project" value="InterPro"/>
</dbReference>
<gene>
    <name evidence="2" type="ORF">EPA93_46040</name>
</gene>
<dbReference type="InterPro" id="IPR050452">
    <property type="entry name" value="Metacaspase"/>
</dbReference>
<protein>
    <submittedName>
        <fullName evidence="2">Caspase family protein</fullName>
    </submittedName>
</protein>
<proteinExistence type="predicted"/>
<dbReference type="GO" id="GO:0005737">
    <property type="term" value="C:cytoplasm"/>
    <property type="evidence" value="ECO:0007669"/>
    <property type="project" value="TreeGrafter"/>
</dbReference>
<keyword evidence="3" id="KW-1185">Reference proteome</keyword>
<organism evidence="2 3">
    <name type="scientific">Ktedonosporobacter rubrisoli</name>
    <dbReference type="NCBI Taxonomy" id="2509675"/>
    <lineage>
        <taxon>Bacteria</taxon>
        <taxon>Bacillati</taxon>
        <taxon>Chloroflexota</taxon>
        <taxon>Ktedonobacteria</taxon>
        <taxon>Ktedonobacterales</taxon>
        <taxon>Ktedonosporobacteraceae</taxon>
        <taxon>Ktedonosporobacter</taxon>
    </lineage>
</organism>
<sequence length="653" mass="74208">MNLHYEEALEKLKNLAKQTEWYAEFNVLALALHENLEEERRFGSTELSRRARYELVYRLDQLTSNHQINVPFSALVSDPTQAVSLQPGESLPVPSQRRQEIKRVVPLKLGTHEKWAVLVGINQYEDVLSYGQLKVCVQDATSLFTTLNKGKFKTEQMYLLTDHTSLIPSRERILTTLELIAQATEPDDLLLFYFSGHGRLEEGESYLIPRNGTASVRYTGIALSSIKSIMLAAQARAKVIILDACHSGTTLQAKGKPFMSEEFINDVFRDAEGLAIISSCQQGQLSYEWPEKQCSVFTYYLLEALQGRAKLQENGLITVGDVNRHVTHGVKQWAISQGVIQAPRLHYVVTGEIVLLECPEETTPLHTQEESNLSETEKHIHSPTHDAENLATLLKGPVHQELAERLAKEEGFKLSAKLLSSNEDALERYRAIPLHALFLYTSEDQAIVSYLSKHLADLDELTDTICDVYPIVEQFKRPYDANAYVFMRELDVLRNAHFDAYEQLPVLFFWDGKGASEYISLSSFTDLASVIYALRQIFGTLRRAPTISSVSRIKSQLQQAEKSSAFAHFPKQNGPGMPSRASDQRDQLYQIMQLRTNDLDLQEICLAVNIHYNRLRGSSHAEKVFSLTTILYNQDRLNELEEELHKRFPKRFA</sequence>
<dbReference type="KEGG" id="kbs:EPA93_46040"/>
<dbReference type="PANTHER" id="PTHR48104:SF30">
    <property type="entry name" value="METACASPASE-1"/>
    <property type="match status" value="1"/>
</dbReference>
<dbReference type="EMBL" id="CP035758">
    <property type="protein sequence ID" value="QBD82936.1"/>
    <property type="molecule type" value="Genomic_DNA"/>
</dbReference>
<dbReference type="InterPro" id="IPR011600">
    <property type="entry name" value="Pept_C14_caspase"/>
</dbReference>
<dbReference type="Proteomes" id="UP000290365">
    <property type="component" value="Chromosome"/>
</dbReference>
<feature type="domain" description="Peptidase C14 caspase" evidence="1">
    <location>
        <begin position="114"/>
        <end position="335"/>
    </location>
</feature>
<dbReference type="PANTHER" id="PTHR48104">
    <property type="entry name" value="METACASPASE-4"/>
    <property type="match status" value="1"/>
</dbReference>
<dbReference type="Gene3D" id="3.40.50.1460">
    <property type="match status" value="1"/>
</dbReference>
<name>A0A4P6K5W0_KTERU</name>
<reference evidence="2 3" key="1">
    <citation type="submission" date="2019-01" db="EMBL/GenBank/DDBJ databases">
        <title>Ktedonosporobacter rubrisoli SCAWS-G2.</title>
        <authorList>
            <person name="Huang Y."/>
            <person name="Yan B."/>
        </authorList>
    </citation>
    <scope>NUCLEOTIDE SEQUENCE [LARGE SCALE GENOMIC DNA]</scope>
    <source>
        <strain evidence="2 3">SCAWS-G2</strain>
    </source>
</reference>
<dbReference type="AlphaFoldDB" id="A0A4P6K5W0"/>
<evidence type="ECO:0000313" key="2">
    <source>
        <dbReference type="EMBL" id="QBD82936.1"/>
    </source>
</evidence>
<dbReference type="InterPro" id="IPR029030">
    <property type="entry name" value="Caspase-like_dom_sf"/>
</dbReference>
<dbReference type="SUPFAM" id="SSF52129">
    <property type="entry name" value="Caspase-like"/>
    <property type="match status" value="1"/>
</dbReference>
<accession>A0A4P6K5W0</accession>
<dbReference type="OrthoDB" id="151049at2"/>
<dbReference type="Pfam" id="PF00656">
    <property type="entry name" value="Peptidase_C14"/>
    <property type="match status" value="1"/>
</dbReference>
<dbReference type="GO" id="GO:0006508">
    <property type="term" value="P:proteolysis"/>
    <property type="evidence" value="ECO:0007669"/>
    <property type="project" value="InterPro"/>
</dbReference>
<dbReference type="RefSeq" id="WP_129894005.1">
    <property type="nucleotide sequence ID" value="NZ_CP035758.1"/>
</dbReference>
<evidence type="ECO:0000313" key="3">
    <source>
        <dbReference type="Proteomes" id="UP000290365"/>
    </source>
</evidence>
<evidence type="ECO:0000259" key="1">
    <source>
        <dbReference type="Pfam" id="PF00656"/>
    </source>
</evidence>